<feature type="domain" description="Major facilitator superfamily (MFS) profile" evidence="8">
    <location>
        <begin position="1"/>
        <end position="398"/>
    </location>
</feature>
<feature type="transmembrane region" description="Helical" evidence="7">
    <location>
        <begin position="307"/>
        <end position="330"/>
    </location>
</feature>
<feature type="transmembrane region" description="Helical" evidence="7">
    <location>
        <begin position="374"/>
        <end position="393"/>
    </location>
</feature>
<reference evidence="9 10" key="1">
    <citation type="submission" date="2020-08" db="EMBL/GenBank/DDBJ databases">
        <title>Cohnella phylogeny.</title>
        <authorList>
            <person name="Dunlap C."/>
        </authorList>
    </citation>
    <scope>NUCLEOTIDE SEQUENCE [LARGE SCALE GENOMIC DNA]</scope>
    <source>
        <strain evidence="9 10">DSM 103658</strain>
    </source>
</reference>
<feature type="transmembrane region" description="Helical" evidence="7">
    <location>
        <begin position="61"/>
        <end position="79"/>
    </location>
</feature>
<evidence type="ECO:0000256" key="2">
    <source>
        <dbReference type="ARBA" id="ARBA00008335"/>
    </source>
</evidence>
<evidence type="ECO:0000313" key="10">
    <source>
        <dbReference type="Proteomes" id="UP000574133"/>
    </source>
</evidence>
<evidence type="ECO:0000256" key="1">
    <source>
        <dbReference type="ARBA" id="ARBA00004651"/>
    </source>
</evidence>
<comment type="subcellular location">
    <subcellularLocation>
        <location evidence="1">Cell membrane</location>
        <topology evidence="1">Multi-pass membrane protein</topology>
    </subcellularLocation>
</comment>
<evidence type="ECO:0000256" key="4">
    <source>
        <dbReference type="ARBA" id="ARBA00022692"/>
    </source>
</evidence>
<accession>A0A841TC39</accession>
<evidence type="ECO:0000256" key="5">
    <source>
        <dbReference type="ARBA" id="ARBA00022989"/>
    </source>
</evidence>
<name>A0A841TC39_9BACL</name>
<evidence type="ECO:0000256" key="6">
    <source>
        <dbReference type="ARBA" id="ARBA00023136"/>
    </source>
</evidence>
<feature type="transmembrane region" description="Helical" evidence="7">
    <location>
        <begin position="252"/>
        <end position="272"/>
    </location>
</feature>
<evidence type="ECO:0000256" key="7">
    <source>
        <dbReference type="SAM" id="Phobius"/>
    </source>
</evidence>
<evidence type="ECO:0000313" key="9">
    <source>
        <dbReference type="EMBL" id="MBB6676800.1"/>
    </source>
</evidence>
<feature type="transmembrane region" description="Helical" evidence="7">
    <location>
        <begin position="124"/>
        <end position="142"/>
    </location>
</feature>
<dbReference type="SUPFAM" id="SSF103473">
    <property type="entry name" value="MFS general substrate transporter"/>
    <property type="match status" value="1"/>
</dbReference>
<feature type="transmembrane region" description="Helical" evidence="7">
    <location>
        <begin position="148"/>
        <end position="167"/>
    </location>
</feature>
<dbReference type="PANTHER" id="PTHR23514:SF3">
    <property type="entry name" value="BYPASS OF STOP CODON PROTEIN 6"/>
    <property type="match status" value="1"/>
</dbReference>
<keyword evidence="5 7" id="KW-1133">Transmembrane helix</keyword>
<dbReference type="Proteomes" id="UP000574133">
    <property type="component" value="Unassembled WGS sequence"/>
</dbReference>
<dbReference type="InterPro" id="IPR051788">
    <property type="entry name" value="MFS_Transporter"/>
</dbReference>
<keyword evidence="6 7" id="KW-0472">Membrane</keyword>
<comment type="similarity">
    <text evidence="2">Belongs to the major facilitator superfamily.</text>
</comment>
<proteinExistence type="inferred from homology"/>
<dbReference type="EMBL" id="JACJVN010000022">
    <property type="protein sequence ID" value="MBB6676800.1"/>
    <property type="molecule type" value="Genomic_DNA"/>
</dbReference>
<evidence type="ECO:0000259" key="8">
    <source>
        <dbReference type="PROSITE" id="PS50850"/>
    </source>
</evidence>
<feature type="transmembrane region" description="Helical" evidence="7">
    <location>
        <begin position="284"/>
        <end position="301"/>
    </location>
</feature>
<keyword evidence="10" id="KW-1185">Reference proteome</keyword>
<protein>
    <submittedName>
        <fullName evidence="9">MFS transporter</fullName>
    </submittedName>
</protein>
<sequence>MAYLTIGLGELAVGAVLEPMIHAYGVRYSDGGQLVMNQFLGGLVGTLSAPWLIRRVGRKKLLLFAIGLMAAAELAYTALPPWGVMLAIGPLTGFGFGTIETLVGSLVIAGAGERANTAMGRVETCFGIGALIIPFAGAALIGAGQWRLAFAVVGLLAVITLALWVRYWPARIGSGMADSGAAPHGAGPGSGPGAMSGGHGSAGASSASLKKGGAWGVLIICAFFFFVYVGMEMSFVHYLPSLLVQSDGISDATATLAAGLFWGAMTIGRLVAGNVADRIGGASYLLSTCAIGAVIFLLMSLTGGTTAMFVLTFFLGLFLSGMFAVALVFANRAVPGVTERTTSILIASGLLGGAILPKMTGWCLDQYDAAATRWFFTLVAVLLFVAMAVAAALTRRQSRTDARVVTE</sequence>
<keyword evidence="4 7" id="KW-0812">Transmembrane</keyword>
<dbReference type="InterPro" id="IPR011701">
    <property type="entry name" value="MFS"/>
</dbReference>
<dbReference type="GO" id="GO:0005886">
    <property type="term" value="C:plasma membrane"/>
    <property type="evidence" value="ECO:0007669"/>
    <property type="project" value="UniProtKB-SubCell"/>
</dbReference>
<dbReference type="Pfam" id="PF07690">
    <property type="entry name" value="MFS_1"/>
    <property type="match status" value="1"/>
</dbReference>
<gene>
    <name evidence="9" type="ORF">H4Q31_05580</name>
</gene>
<dbReference type="InterPro" id="IPR036259">
    <property type="entry name" value="MFS_trans_sf"/>
</dbReference>
<dbReference type="GO" id="GO:0022857">
    <property type="term" value="F:transmembrane transporter activity"/>
    <property type="evidence" value="ECO:0007669"/>
    <property type="project" value="InterPro"/>
</dbReference>
<dbReference type="InterPro" id="IPR020846">
    <property type="entry name" value="MFS_dom"/>
</dbReference>
<feature type="transmembrane region" description="Helical" evidence="7">
    <location>
        <begin position="215"/>
        <end position="240"/>
    </location>
</feature>
<feature type="transmembrane region" description="Helical" evidence="7">
    <location>
        <begin position="342"/>
        <end position="362"/>
    </location>
</feature>
<dbReference type="AlphaFoldDB" id="A0A841TC39"/>
<dbReference type="PANTHER" id="PTHR23514">
    <property type="entry name" value="BYPASS OF STOP CODON PROTEIN 6"/>
    <property type="match status" value="1"/>
</dbReference>
<comment type="caution">
    <text evidence="9">The sequence shown here is derived from an EMBL/GenBank/DDBJ whole genome shotgun (WGS) entry which is preliminary data.</text>
</comment>
<dbReference type="Gene3D" id="1.20.1250.20">
    <property type="entry name" value="MFS general substrate transporter like domains"/>
    <property type="match status" value="2"/>
</dbReference>
<evidence type="ECO:0000256" key="3">
    <source>
        <dbReference type="ARBA" id="ARBA00022448"/>
    </source>
</evidence>
<feature type="transmembrane region" description="Helical" evidence="7">
    <location>
        <begin position="34"/>
        <end position="54"/>
    </location>
</feature>
<feature type="transmembrane region" description="Helical" evidence="7">
    <location>
        <begin position="91"/>
        <end position="112"/>
    </location>
</feature>
<keyword evidence="3" id="KW-0813">Transport</keyword>
<dbReference type="PROSITE" id="PS50850">
    <property type="entry name" value="MFS"/>
    <property type="match status" value="1"/>
</dbReference>
<organism evidence="9 10">
    <name type="scientific">Cohnella lubricantis</name>
    <dbReference type="NCBI Taxonomy" id="2163172"/>
    <lineage>
        <taxon>Bacteria</taxon>
        <taxon>Bacillati</taxon>
        <taxon>Bacillota</taxon>
        <taxon>Bacilli</taxon>
        <taxon>Bacillales</taxon>
        <taxon>Paenibacillaceae</taxon>
        <taxon>Cohnella</taxon>
    </lineage>
</organism>